<keyword evidence="4" id="KW-1133">Transmembrane helix</keyword>
<dbReference type="STRING" id="1206466.K0KNA3"/>
<organism evidence="5 6">
    <name type="scientific">Wickerhamomyces ciferrii (strain ATCC 14091 / BCRC 22168 / CBS 111 / JCM 3599 / NBRC 0793 / NRRL Y-1031 F-60-10)</name>
    <name type="common">Yeast</name>
    <name type="synonym">Pichia ciferrii</name>
    <dbReference type="NCBI Taxonomy" id="1206466"/>
    <lineage>
        <taxon>Eukaryota</taxon>
        <taxon>Fungi</taxon>
        <taxon>Dikarya</taxon>
        <taxon>Ascomycota</taxon>
        <taxon>Saccharomycotina</taxon>
        <taxon>Saccharomycetes</taxon>
        <taxon>Phaffomycetales</taxon>
        <taxon>Wickerhamomycetaceae</taxon>
        <taxon>Wickerhamomyces</taxon>
    </lineage>
</organism>
<comment type="caution">
    <text evidence="5">The sequence shown here is derived from an EMBL/GenBank/DDBJ whole genome shotgun (WGS) entry which is preliminary data.</text>
</comment>
<dbReference type="SUPFAM" id="SSF51695">
    <property type="entry name" value="PLC-like phosphodiesterases"/>
    <property type="match status" value="1"/>
</dbReference>
<dbReference type="EMBL" id="CAIF01000054">
    <property type="protein sequence ID" value="CCH42844.1"/>
    <property type="molecule type" value="Genomic_DNA"/>
</dbReference>
<evidence type="ECO:0000313" key="5">
    <source>
        <dbReference type="EMBL" id="CCH42844.1"/>
    </source>
</evidence>
<dbReference type="InterPro" id="IPR039559">
    <property type="entry name" value="AIM6_PI-PLC-like_dom"/>
</dbReference>
<accession>K0KNA3</accession>
<dbReference type="AlphaFoldDB" id="K0KNA3"/>
<evidence type="ECO:0000256" key="2">
    <source>
        <dbReference type="ARBA" id="ARBA00014286"/>
    </source>
</evidence>
<keyword evidence="4" id="KW-0812">Transmembrane</keyword>
<dbReference type="Proteomes" id="UP000009328">
    <property type="component" value="Unassembled WGS sequence"/>
</dbReference>
<keyword evidence="6" id="KW-1185">Reference proteome</keyword>
<evidence type="ECO:0000256" key="3">
    <source>
        <dbReference type="ARBA" id="ARBA00022729"/>
    </source>
</evidence>
<keyword evidence="4" id="KW-0472">Membrane</keyword>
<protein>
    <recommendedName>
        <fullName evidence="2">Altered inheritance of mitochondria protein 6</fullName>
    </recommendedName>
</protein>
<feature type="transmembrane region" description="Helical" evidence="4">
    <location>
        <begin position="81"/>
        <end position="104"/>
    </location>
</feature>
<comment type="similarity">
    <text evidence="1">Belongs to the AIM6 family.</text>
</comment>
<dbReference type="GO" id="GO:0006629">
    <property type="term" value="P:lipid metabolic process"/>
    <property type="evidence" value="ECO:0007669"/>
    <property type="project" value="InterPro"/>
</dbReference>
<reference evidence="5 6" key="1">
    <citation type="journal article" date="2012" name="Eukaryot. Cell">
        <title>Draft genome sequence of Wickerhamomyces ciferrii NRRL Y-1031 F-60-10.</title>
        <authorList>
            <person name="Schneider J."/>
            <person name="Andrea H."/>
            <person name="Blom J."/>
            <person name="Jaenicke S."/>
            <person name="Ruckert C."/>
            <person name="Schorsch C."/>
            <person name="Szczepanowski R."/>
            <person name="Farwick M."/>
            <person name="Goesmann A."/>
            <person name="Puhler A."/>
            <person name="Schaffer S."/>
            <person name="Tauch A."/>
            <person name="Kohler T."/>
            <person name="Brinkrolf K."/>
        </authorList>
    </citation>
    <scope>NUCLEOTIDE SEQUENCE [LARGE SCALE GENOMIC DNA]</scope>
    <source>
        <strain evidence="6">ATCC 14091 / BCRC 22168 / CBS 111 / JCM 3599 / NBRC 0793 / NRRL Y-1031 F-60-10</strain>
    </source>
</reference>
<evidence type="ECO:0000256" key="1">
    <source>
        <dbReference type="ARBA" id="ARBA00008858"/>
    </source>
</evidence>
<dbReference type="PANTHER" id="PTHR31571:SF1">
    <property type="entry name" value="ALTERED INHERITANCE OF MITOCHONDRIA PROTEIN 6"/>
    <property type="match status" value="1"/>
</dbReference>
<dbReference type="InterPro" id="IPR051236">
    <property type="entry name" value="HAT_RTT109-like"/>
</dbReference>
<gene>
    <name evidence="5" type="ORF">BN7_2389</name>
</gene>
<dbReference type="PANTHER" id="PTHR31571">
    <property type="entry name" value="ALTERED INHERITANCE OF MITOCHONDRIA PROTEIN 6"/>
    <property type="match status" value="1"/>
</dbReference>
<sequence length="429" mass="48500">MTSSSTWNPFKKSILFHNNSDNSLTEDNDTSKNIRLSQFNINSDEESQTQLEGFQNHVSQQQSQKWTQNVLNPFRRNKSRVMGLIVSILLLVNVSLCIVLVVFIKSNEVPTFFGDYLTSHNNLNPQSASILRYKTAITSENKIELMNKDQNVLPVHSHNDYWRKTPLFEALRLGISSVEADVWGFPNDHDSYQELYVGHKKLSLSKYKTLNSLYLSNIEALLDDVNSKVSVDQQQGTDATNDTLANGLQGVFYNDPSKSLDLIIDIKTNGNDTLPLILKNLKPLISKNYLSYYNTTSEKFNKGPLTITISGNIPFEKIQEQNIRYTFIDAPLNDPDFSEKFNSTNSIYGSSSLEKITGSKSALGFNGLDDDQKTKIKEVIDIAHAQNIKTRIWDTPNWPVSVRNSVWKDLLELGVDLLNADDLKGAVMF</sequence>
<dbReference type="HOGENOM" id="CLU_031561_1_0_1"/>
<dbReference type="GO" id="GO:0008081">
    <property type="term" value="F:phosphoric diester hydrolase activity"/>
    <property type="evidence" value="ECO:0007669"/>
    <property type="project" value="InterPro"/>
</dbReference>
<dbReference type="InParanoid" id="K0KNA3"/>
<dbReference type="FunCoup" id="K0KNA3">
    <property type="interactions" value="12"/>
</dbReference>
<dbReference type="CDD" id="cd08577">
    <property type="entry name" value="PI-PLCc_GDPD_SF_unchar3"/>
    <property type="match status" value="1"/>
</dbReference>
<proteinExistence type="inferred from homology"/>
<dbReference type="eggNOG" id="ENOG502QVA8">
    <property type="taxonomic scope" value="Eukaryota"/>
</dbReference>
<keyword evidence="3" id="KW-0732">Signal</keyword>
<evidence type="ECO:0000313" key="6">
    <source>
        <dbReference type="Proteomes" id="UP000009328"/>
    </source>
</evidence>
<dbReference type="InterPro" id="IPR017946">
    <property type="entry name" value="PLC-like_Pdiesterase_TIM-brl"/>
</dbReference>
<name>K0KNA3_WICCF</name>
<evidence type="ECO:0000256" key="4">
    <source>
        <dbReference type="SAM" id="Phobius"/>
    </source>
</evidence>